<dbReference type="EMBL" id="BJWL01000026">
    <property type="protein sequence ID" value="GFZ16759.1"/>
    <property type="molecule type" value="Genomic_DNA"/>
</dbReference>
<evidence type="ECO:0000313" key="3">
    <source>
        <dbReference type="Proteomes" id="UP000585474"/>
    </source>
</evidence>
<gene>
    <name evidence="2" type="ORF">Acr_26g0000290</name>
</gene>
<comment type="caution">
    <text evidence="2">The sequence shown here is derived from an EMBL/GenBank/DDBJ whole genome shotgun (WGS) entry which is preliminary data.</text>
</comment>
<dbReference type="OrthoDB" id="1114078at2759"/>
<accession>A0A7J0H0Z3</accession>
<feature type="region of interest" description="Disordered" evidence="1">
    <location>
        <begin position="139"/>
        <end position="159"/>
    </location>
</feature>
<evidence type="ECO:0000313" key="2">
    <source>
        <dbReference type="EMBL" id="GFZ16759.1"/>
    </source>
</evidence>
<feature type="region of interest" description="Disordered" evidence="1">
    <location>
        <begin position="226"/>
        <end position="268"/>
    </location>
</feature>
<name>A0A7J0H0Z3_9ERIC</name>
<reference evidence="2 3" key="1">
    <citation type="submission" date="2019-07" db="EMBL/GenBank/DDBJ databases">
        <title>De Novo Assembly of kiwifruit Actinidia rufa.</title>
        <authorList>
            <person name="Sugita-Konishi S."/>
            <person name="Sato K."/>
            <person name="Mori E."/>
            <person name="Abe Y."/>
            <person name="Kisaki G."/>
            <person name="Hamano K."/>
            <person name="Suezawa K."/>
            <person name="Otani M."/>
            <person name="Fukuda T."/>
            <person name="Manabe T."/>
            <person name="Gomi K."/>
            <person name="Tabuchi M."/>
            <person name="Akimitsu K."/>
            <person name="Kataoka I."/>
        </authorList>
    </citation>
    <scope>NUCLEOTIDE SEQUENCE [LARGE SCALE GENOMIC DNA]</scope>
    <source>
        <strain evidence="3">cv. Fuchu</strain>
    </source>
</reference>
<feature type="compositionally biased region" description="Polar residues" evidence="1">
    <location>
        <begin position="1"/>
        <end position="14"/>
    </location>
</feature>
<evidence type="ECO:0000256" key="1">
    <source>
        <dbReference type="SAM" id="MobiDB-lite"/>
    </source>
</evidence>
<dbReference type="AlphaFoldDB" id="A0A7J0H0Z3"/>
<proteinExistence type="predicted"/>
<keyword evidence="3" id="KW-1185">Reference proteome</keyword>
<protein>
    <submittedName>
        <fullName evidence="2">Uncharacterized protein</fullName>
    </submittedName>
</protein>
<dbReference type="Proteomes" id="UP000585474">
    <property type="component" value="Unassembled WGS sequence"/>
</dbReference>
<sequence length="380" mass="41882">MTDKVNQLSSSPQEESSDHGESPNTDNQPPFEREVNIMTQGNLDLLRESCSVPFGIQAKLPKDDETIVSICPGEVTFYKAASHVGLCLPIHPLLGEHFISTTFAPPSLSPMHDEVSFALCQTQGGFTLRQGGIRPCSGGTLVTSKGERGSSSSSREMTRNSPWGYLRRQEFRKRCNKLPILTNLEEQRFNKVLKKIGSRGFFPIMVVLGSKAFCKCFAFGRKKMVSSGGDNAEDKLTKGATQVASDEEAKKKKARKGATPVVAPRKGTSANPGDVLGLNASMLENSAVAEKLLESVIPLFDWEDFEKMDIDQVVVLTSSLTECGRSYRMGLKKEIAELKAREVLAKKSVIEEYKTSDDFQEVVEQAASRYYGEGFNLFKK</sequence>
<organism evidence="2 3">
    <name type="scientific">Actinidia rufa</name>
    <dbReference type="NCBI Taxonomy" id="165716"/>
    <lineage>
        <taxon>Eukaryota</taxon>
        <taxon>Viridiplantae</taxon>
        <taxon>Streptophyta</taxon>
        <taxon>Embryophyta</taxon>
        <taxon>Tracheophyta</taxon>
        <taxon>Spermatophyta</taxon>
        <taxon>Magnoliopsida</taxon>
        <taxon>eudicotyledons</taxon>
        <taxon>Gunneridae</taxon>
        <taxon>Pentapetalae</taxon>
        <taxon>asterids</taxon>
        <taxon>Ericales</taxon>
        <taxon>Actinidiaceae</taxon>
        <taxon>Actinidia</taxon>
    </lineage>
</organism>
<feature type="region of interest" description="Disordered" evidence="1">
    <location>
        <begin position="1"/>
        <end position="31"/>
    </location>
</feature>